<evidence type="ECO:0000313" key="2">
    <source>
        <dbReference type="Proteomes" id="UP000814033"/>
    </source>
</evidence>
<accession>A0ACB8RD28</accession>
<keyword evidence="2" id="KW-1185">Reference proteome</keyword>
<reference evidence="1" key="2">
    <citation type="journal article" date="2022" name="New Phytol.">
        <title>Evolutionary transition to the ectomycorrhizal habit in the genomes of a hyperdiverse lineage of mushroom-forming fungi.</title>
        <authorList>
            <person name="Looney B."/>
            <person name="Miyauchi S."/>
            <person name="Morin E."/>
            <person name="Drula E."/>
            <person name="Courty P.E."/>
            <person name="Kohler A."/>
            <person name="Kuo A."/>
            <person name="LaButti K."/>
            <person name="Pangilinan J."/>
            <person name="Lipzen A."/>
            <person name="Riley R."/>
            <person name="Andreopoulos W."/>
            <person name="He G."/>
            <person name="Johnson J."/>
            <person name="Nolan M."/>
            <person name="Tritt A."/>
            <person name="Barry K.W."/>
            <person name="Grigoriev I.V."/>
            <person name="Nagy L.G."/>
            <person name="Hibbett D."/>
            <person name="Henrissat B."/>
            <person name="Matheny P.B."/>
            <person name="Labbe J."/>
            <person name="Martin F.M."/>
        </authorList>
    </citation>
    <scope>NUCLEOTIDE SEQUENCE</scope>
    <source>
        <strain evidence="1">FP105234-sp</strain>
    </source>
</reference>
<reference evidence="1" key="1">
    <citation type="submission" date="2021-02" db="EMBL/GenBank/DDBJ databases">
        <authorList>
            <consortium name="DOE Joint Genome Institute"/>
            <person name="Ahrendt S."/>
            <person name="Looney B.P."/>
            <person name="Miyauchi S."/>
            <person name="Morin E."/>
            <person name="Drula E."/>
            <person name="Courty P.E."/>
            <person name="Chicoki N."/>
            <person name="Fauchery L."/>
            <person name="Kohler A."/>
            <person name="Kuo A."/>
            <person name="Labutti K."/>
            <person name="Pangilinan J."/>
            <person name="Lipzen A."/>
            <person name="Riley R."/>
            <person name="Andreopoulos W."/>
            <person name="He G."/>
            <person name="Johnson J."/>
            <person name="Barry K.W."/>
            <person name="Grigoriev I.V."/>
            <person name="Nagy L."/>
            <person name="Hibbett D."/>
            <person name="Henrissat B."/>
            <person name="Matheny P.B."/>
            <person name="Labbe J."/>
            <person name="Martin F."/>
        </authorList>
    </citation>
    <scope>NUCLEOTIDE SEQUENCE</scope>
    <source>
        <strain evidence="1">FP105234-sp</strain>
    </source>
</reference>
<name>A0ACB8RD28_9AGAM</name>
<dbReference type="EMBL" id="MU276084">
    <property type="protein sequence ID" value="KAI0042086.1"/>
    <property type="molecule type" value="Genomic_DNA"/>
</dbReference>
<comment type="caution">
    <text evidence="1">The sequence shown here is derived from an EMBL/GenBank/DDBJ whole genome shotgun (WGS) entry which is preliminary data.</text>
</comment>
<evidence type="ECO:0000313" key="1">
    <source>
        <dbReference type="EMBL" id="KAI0042086.1"/>
    </source>
</evidence>
<proteinExistence type="predicted"/>
<organism evidence="1 2">
    <name type="scientific">Auriscalpium vulgare</name>
    <dbReference type="NCBI Taxonomy" id="40419"/>
    <lineage>
        <taxon>Eukaryota</taxon>
        <taxon>Fungi</taxon>
        <taxon>Dikarya</taxon>
        <taxon>Basidiomycota</taxon>
        <taxon>Agaricomycotina</taxon>
        <taxon>Agaricomycetes</taxon>
        <taxon>Russulales</taxon>
        <taxon>Auriscalpiaceae</taxon>
        <taxon>Auriscalpium</taxon>
    </lineage>
</organism>
<dbReference type="Proteomes" id="UP000814033">
    <property type="component" value="Unassembled WGS sequence"/>
</dbReference>
<protein>
    <submittedName>
        <fullName evidence="1">Uncharacterized protein</fullName>
    </submittedName>
</protein>
<sequence>MANRITVNPYDLQPPVYRPEVIATAIVGQETPDEAQQRMLNLWTQNNALERGAWDAQVAADKVVSDAAAAQEAADRVQEERLAAEEAEKRRPQLPDFNPNGKIGDKQDYRPSDTALALLKAGKYAPLYYFTSEGCETHGVTASDRDDDDAVATLRKDGTVALKEKPLRACHQDERLTAQQVSVGLRCLLTTLIKLRWPDKHVDAL</sequence>
<gene>
    <name evidence="1" type="ORF">FA95DRAFT_1575945</name>
</gene>